<evidence type="ECO:0000313" key="1">
    <source>
        <dbReference type="EMBL" id="PYI55501.1"/>
    </source>
</evidence>
<dbReference type="RefSeq" id="WP_110839303.1">
    <property type="nucleotide sequence ID" value="NZ_QJVJ01000003.1"/>
</dbReference>
<dbReference type="PANTHER" id="PTHR36439">
    <property type="entry name" value="BLL4334 PROTEIN"/>
    <property type="match status" value="1"/>
</dbReference>
<dbReference type="Pfam" id="PF08002">
    <property type="entry name" value="DUF1697"/>
    <property type="match status" value="1"/>
</dbReference>
<sequence>MIYIALLRGVNVGGKHKVNMAELRSMLERMGFRRVQTYIQSGNVLFESDEDADKLRSRIEEGIRETFGVPAAVVLRTADEFDRIVAGCPYAPDTLPEGASLHVSLLVEPISQDDLDSLTNAAVGGDEFRLDGFTVYLLFRQSVLDSKLAARLQKLGTLSTSRNWNTIVKLKSMADAMGREATG</sequence>
<dbReference type="PIRSF" id="PIRSF008502">
    <property type="entry name" value="UCP008502"/>
    <property type="match status" value="1"/>
</dbReference>
<organism evidence="1 2">
    <name type="scientific">Paenibacillus flagellatus</name>
    <dbReference type="NCBI Taxonomy" id="2211139"/>
    <lineage>
        <taxon>Bacteria</taxon>
        <taxon>Bacillati</taxon>
        <taxon>Bacillota</taxon>
        <taxon>Bacilli</taxon>
        <taxon>Bacillales</taxon>
        <taxon>Paenibacillaceae</taxon>
        <taxon>Paenibacillus</taxon>
    </lineage>
</organism>
<gene>
    <name evidence="1" type="ORF">DLM86_07135</name>
</gene>
<dbReference type="InterPro" id="IPR012545">
    <property type="entry name" value="DUF1697"/>
</dbReference>
<accession>A0A2V5K7S9</accession>
<evidence type="ECO:0000313" key="2">
    <source>
        <dbReference type="Proteomes" id="UP000247476"/>
    </source>
</evidence>
<dbReference type="SUPFAM" id="SSF160379">
    <property type="entry name" value="SP0830-like"/>
    <property type="match status" value="1"/>
</dbReference>
<dbReference type="Gene3D" id="3.30.70.1280">
    <property type="entry name" value="SP0830-like domains"/>
    <property type="match status" value="1"/>
</dbReference>
<proteinExistence type="predicted"/>
<dbReference type="OrthoDB" id="9806494at2"/>
<dbReference type="EMBL" id="QJVJ01000003">
    <property type="protein sequence ID" value="PYI55501.1"/>
    <property type="molecule type" value="Genomic_DNA"/>
</dbReference>
<reference evidence="1 2" key="1">
    <citation type="submission" date="2018-05" db="EMBL/GenBank/DDBJ databases">
        <title>Paenibacillus flagellatus sp. nov., isolated from selenium mineral soil.</title>
        <authorList>
            <person name="Dai X."/>
        </authorList>
    </citation>
    <scope>NUCLEOTIDE SEQUENCE [LARGE SCALE GENOMIC DNA]</scope>
    <source>
        <strain evidence="1 2">DXL2</strain>
    </source>
</reference>
<keyword evidence="2" id="KW-1185">Reference proteome</keyword>
<dbReference type="PANTHER" id="PTHR36439:SF1">
    <property type="entry name" value="DUF1697 DOMAIN-CONTAINING PROTEIN"/>
    <property type="match status" value="1"/>
</dbReference>
<name>A0A2V5K7S9_9BACL</name>
<protein>
    <submittedName>
        <fullName evidence="1">Cytoplasmic protein</fullName>
    </submittedName>
</protein>
<comment type="caution">
    <text evidence="1">The sequence shown here is derived from an EMBL/GenBank/DDBJ whole genome shotgun (WGS) entry which is preliminary data.</text>
</comment>
<dbReference type="AlphaFoldDB" id="A0A2V5K7S9"/>
<dbReference type="Proteomes" id="UP000247476">
    <property type="component" value="Unassembled WGS sequence"/>
</dbReference>